<dbReference type="EMBL" id="BMNK01000005">
    <property type="protein sequence ID" value="GGP07305.1"/>
    <property type="molecule type" value="Genomic_DNA"/>
</dbReference>
<name>A0A918A5Z6_9ACTN</name>
<keyword evidence="2" id="KW-1185">Reference proteome</keyword>
<dbReference type="Proteomes" id="UP000660745">
    <property type="component" value="Unassembled WGS sequence"/>
</dbReference>
<reference evidence="1" key="2">
    <citation type="submission" date="2020-09" db="EMBL/GenBank/DDBJ databases">
        <authorList>
            <person name="Sun Q."/>
            <person name="Zhou Y."/>
        </authorList>
    </citation>
    <scope>NUCLEOTIDE SEQUENCE</scope>
    <source>
        <strain evidence="1">CGMCC 4.7430</strain>
    </source>
</reference>
<protein>
    <submittedName>
        <fullName evidence="1">Uncharacterized protein</fullName>
    </submittedName>
</protein>
<dbReference type="AlphaFoldDB" id="A0A918A5Z6"/>
<comment type="caution">
    <text evidence="1">The sequence shown here is derived from an EMBL/GenBank/DDBJ whole genome shotgun (WGS) entry which is preliminary data.</text>
</comment>
<proteinExistence type="predicted"/>
<evidence type="ECO:0000313" key="1">
    <source>
        <dbReference type="EMBL" id="GGP07305.1"/>
    </source>
</evidence>
<evidence type="ECO:0000313" key="2">
    <source>
        <dbReference type="Proteomes" id="UP000660745"/>
    </source>
</evidence>
<accession>A0A918A5Z6</accession>
<organism evidence="1 2">
    <name type="scientific">Nonomuraea glycinis</name>
    <dbReference type="NCBI Taxonomy" id="2047744"/>
    <lineage>
        <taxon>Bacteria</taxon>
        <taxon>Bacillati</taxon>
        <taxon>Actinomycetota</taxon>
        <taxon>Actinomycetes</taxon>
        <taxon>Streptosporangiales</taxon>
        <taxon>Streptosporangiaceae</taxon>
        <taxon>Nonomuraea</taxon>
    </lineage>
</organism>
<gene>
    <name evidence="1" type="ORF">GCM10012278_34540</name>
</gene>
<sequence>MGFQPPFDEGHQEAMEYASGRISLIGVAADYRNRCRLSGPLIGVAAGQRDRRPAGALRCSVIAPVIGITVGSGGVS</sequence>
<reference evidence="1" key="1">
    <citation type="journal article" date="2014" name="Int. J. Syst. Evol. Microbiol.">
        <title>Complete genome sequence of Corynebacterium casei LMG S-19264T (=DSM 44701T), isolated from a smear-ripened cheese.</title>
        <authorList>
            <consortium name="US DOE Joint Genome Institute (JGI-PGF)"/>
            <person name="Walter F."/>
            <person name="Albersmeier A."/>
            <person name="Kalinowski J."/>
            <person name="Ruckert C."/>
        </authorList>
    </citation>
    <scope>NUCLEOTIDE SEQUENCE</scope>
    <source>
        <strain evidence="1">CGMCC 4.7430</strain>
    </source>
</reference>